<name>F4KPX7_HALH1</name>
<dbReference type="eggNOG" id="ENOG502ZJ9C">
    <property type="taxonomic scope" value="Bacteria"/>
</dbReference>
<dbReference type="AlphaFoldDB" id="F4KPX7"/>
<sequence length="177" mass="19817">MIMSKFNYSILAMGIALGLGLWSCGGNSSAKKSENVFLNDFETMYGFNDKVDKGKAYSGECYYTIDSTIEYSTGFIKKFGKISSKKYSKVKFSAFVLMPSAATSVDMVIQVWDAKVNPIKVLSSPISGQLGINKWVEVSLELPLANLYGPDNDVRCFFFNANRNQLFVDDFKVEFFE</sequence>
<organism evidence="1 2">
    <name type="scientific">Haliscomenobacter hydrossis (strain ATCC 27775 / DSM 1100 / LMG 10767 / O)</name>
    <dbReference type="NCBI Taxonomy" id="760192"/>
    <lineage>
        <taxon>Bacteria</taxon>
        <taxon>Pseudomonadati</taxon>
        <taxon>Bacteroidota</taxon>
        <taxon>Saprospiria</taxon>
        <taxon>Saprospirales</taxon>
        <taxon>Haliscomenobacteraceae</taxon>
        <taxon>Haliscomenobacter</taxon>
    </lineage>
</organism>
<protein>
    <submittedName>
        <fullName evidence="1">Uncharacterized protein</fullName>
    </submittedName>
</protein>
<dbReference type="Proteomes" id="UP000008461">
    <property type="component" value="Chromosome"/>
</dbReference>
<reference evidence="1 2" key="1">
    <citation type="journal article" date="2011" name="Stand. Genomic Sci.">
        <title>Complete genome sequence of Haliscomenobacter hydrossis type strain (O).</title>
        <authorList>
            <consortium name="US DOE Joint Genome Institute (JGI-PGF)"/>
            <person name="Daligault H."/>
            <person name="Lapidus A."/>
            <person name="Zeytun A."/>
            <person name="Nolan M."/>
            <person name="Lucas S."/>
            <person name="Del Rio T.G."/>
            <person name="Tice H."/>
            <person name="Cheng J.F."/>
            <person name="Tapia R."/>
            <person name="Han C."/>
            <person name="Goodwin L."/>
            <person name="Pitluck S."/>
            <person name="Liolios K."/>
            <person name="Pagani I."/>
            <person name="Ivanova N."/>
            <person name="Huntemann M."/>
            <person name="Mavromatis K."/>
            <person name="Mikhailova N."/>
            <person name="Pati A."/>
            <person name="Chen A."/>
            <person name="Palaniappan K."/>
            <person name="Land M."/>
            <person name="Hauser L."/>
            <person name="Brambilla E.M."/>
            <person name="Rohde M."/>
            <person name="Verbarg S."/>
            <person name="Goker M."/>
            <person name="Bristow J."/>
            <person name="Eisen J.A."/>
            <person name="Markowitz V."/>
            <person name="Hugenholtz P."/>
            <person name="Kyrpides N.C."/>
            <person name="Klenk H.P."/>
            <person name="Woyke T."/>
        </authorList>
    </citation>
    <scope>NUCLEOTIDE SEQUENCE [LARGE SCALE GENOMIC DNA]</scope>
    <source>
        <strain evidence="2">ATCC 27775 / DSM 1100 / LMG 10767 / O</strain>
    </source>
</reference>
<accession>F4KPX7</accession>
<evidence type="ECO:0000313" key="1">
    <source>
        <dbReference type="EMBL" id="AEE53181.1"/>
    </source>
</evidence>
<dbReference type="KEGG" id="hhy:Halhy_5356"/>
<dbReference type="EMBL" id="CP002691">
    <property type="protein sequence ID" value="AEE53181.1"/>
    <property type="molecule type" value="Genomic_DNA"/>
</dbReference>
<reference key="2">
    <citation type="submission" date="2011-04" db="EMBL/GenBank/DDBJ databases">
        <title>Complete sequence of chromosome of Haliscomenobacter hydrossis DSM 1100.</title>
        <authorList>
            <consortium name="US DOE Joint Genome Institute (JGI-PGF)"/>
            <person name="Lucas S."/>
            <person name="Han J."/>
            <person name="Lapidus A."/>
            <person name="Bruce D."/>
            <person name="Goodwin L."/>
            <person name="Pitluck S."/>
            <person name="Peters L."/>
            <person name="Kyrpides N."/>
            <person name="Mavromatis K."/>
            <person name="Ivanova N."/>
            <person name="Ovchinnikova G."/>
            <person name="Pagani I."/>
            <person name="Daligault H."/>
            <person name="Detter J.C."/>
            <person name="Han C."/>
            <person name="Land M."/>
            <person name="Hauser L."/>
            <person name="Markowitz V."/>
            <person name="Cheng J.-F."/>
            <person name="Hugenholtz P."/>
            <person name="Woyke T."/>
            <person name="Wu D."/>
            <person name="Verbarg S."/>
            <person name="Frueling A."/>
            <person name="Brambilla E."/>
            <person name="Klenk H.-P."/>
            <person name="Eisen J.A."/>
        </authorList>
    </citation>
    <scope>NUCLEOTIDE SEQUENCE</scope>
    <source>
        <strain>DSM 1100</strain>
    </source>
</reference>
<dbReference type="HOGENOM" id="CLU_1560795_0_0_10"/>
<dbReference type="STRING" id="760192.Halhy_5356"/>
<proteinExistence type="predicted"/>
<evidence type="ECO:0000313" key="2">
    <source>
        <dbReference type="Proteomes" id="UP000008461"/>
    </source>
</evidence>
<gene>
    <name evidence="1" type="ordered locus">Halhy_5356</name>
</gene>
<keyword evidence="2" id="KW-1185">Reference proteome</keyword>